<feature type="transmembrane region" description="Helical" evidence="6">
    <location>
        <begin position="48"/>
        <end position="68"/>
    </location>
</feature>
<dbReference type="GO" id="GO:0016020">
    <property type="term" value="C:membrane"/>
    <property type="evidence" value="ECO:0007669"/>
    <property type="project" value="UniProtKB-SubCell"/>
</dbReference>
<evidence type="ECO:0000313" key="7">
    <source>
        <dbReference type="EMBL" id="BBZ77540.1"/>
    </source>
</evidence>
<organism evidence="7 8">
    <name type="scientific">Mycolicibacterium anyangense</name>
    <dbReference type="NCBI Taxonomy" id="1431246"/>
    <lineage>
        <taxon>Bacteria</taxon>
        <taxon>Bacillati</taxon>
        <taxon>Actinomycetota</taxon>
        <taxon>Actinomycetes</taxon>
        <taxon>Mycobacteriales</taxon>
        <taxon>Mycobacteriaceae</taxon>
        <taxon>Mycolicibacterium</taxon>
    </lineage>
</organism>
<dbReference type="InterPro" id="IPR033580">
    <property type="entry name" value="Nurim-like"/>
</dbReference>
<evidence type="ECO:0000256" key="2">
    <source>
        <dbReference type="ARBA" id="ARBA00010631"/>
    </source>
</evidence>
<dbReference type="PANTHER" id="PTHR31040">
    <property type="entry name" value="NURIM"/>
    <property type="match status" value="1"/>
</dbReference>
<dbReference type="Gene3D" id="1.20.120.1630">
    <property type="match status" value="1"/>
</dbReference>
<dbReference type="PANTHER" id="PTHR31040:SF1">
    <property type="entry name" value="NURIM"/>
    <property type="match status" value="1"/>
</dbReference>
<dbReference type="EMBL" id="AP022620">
    <property type="protein sequence ID" value="BBZ77540.1"/>
    <property type="molecule type" value="Genomic_DNA"/>
</dbReference>
<dbReference type="RefSeq" id="WP_163804846.1">
    <property type="nucleotide sequence ID" value="NZ_AP022620.1"/>
</dbReference>
<evidence type="ECO:0000256" key="6">
    <source>
        <dbReference type="SAM" id="Phobius"/>
    </source>
</evidence>
<keyword evidence="4 6" id="KW-1133">Transmembrane helix</keyword>
<keyword evidence="5 6" id="KW-0472">Membrane</keyword>
<protein>
    <recommendedName>
        <fullName evidence="9">Methanethiol S-methyltransferase</fullName>
    </recommendedName>
</protein>
<evidence type="ECO:0000313" key="8">
    <source>
        <dbReference type="Proteomes" id="UP000467249"/>
    </source>
</evidence>
<sequence>MQVSGGRTAVALSYGISCHTFFAIGVGTMMVAMFFGMSRSLGTLAAPWSPIANAALLLQFPVSHSLLLTGSGRKLLARLAPRGTGTTLATTTFAAISAMQVFALFAFWSPSATVWWQARGAALVAMTGLYVAAWLLLGKSMADAGLALQTGSLGWTALLRGRPPAYPPMPTTGLFRLTRQPIYLAFTLTLWTVPTWTPDQLAVALTLTAYCLIAPRFKEARLRQLHGPAFDDYARTVPYWLPWPRKP</sequence>
<dbReference type="Proteomes" id="UP000467249">
    <property type="component" value="Chromosome"/>
</dbReference>
<comment type="subcellular location">
    <subcellularLocation>
        <location evidence="1">Membrane</location>
        <topology evidence="1">Multi-pass membrane protein</topology>
    </subcellularLocation>
</comment>
<accession>A0A6N4W6D3</accession>
<feature type="transmembrane region" description="Helical" evidence="6">
    <location>
        <begin position="114"/>
        <end position="137"/>
    </location>
</feature>
<gene>
    <name evidence="7" type="ORF">MANY_28770</name>
</gene>
<dbReference type="AlphaFoldDB" id="A0A6N4W6D3"/>
<comment type="similarity">
    <text evidence="2">Belongs to the nurim family.</text>
</comment>
<name>A0A6N4W6D3_9MYCO</name>
<evidence type="ECO:0000256" key="3">
    <source>
        <dbReference type="ARBA" id="ARBA00022692"/>
    </source>
</evidence>
<dbReference type="KEGG" id="many:MANY_28770"/>
<reference evidence="7 8" key="1">
    <citation type="journal article" date="2019" name="Emerg. Microbes Infect.">
        <title>Comprehensive subspecies identification of 175 nontuberculous mycobacteria species based on 7547 genomic profiles.</title>
        <authorList>
            <person name="Matsumoto Y."/>
            <person name="Kinjo T."/>
            <person name="Motooka D."/>
            <person name="Nabeya D."/>
            <person name="Jung N."/>
            <person name="Uechi K."/>
            <person name="Horii T."/>
            <person name="Iida T."/>
            <person name="Fujita J."/>
            <person name="Nakamura S."/>
        </authorList>
    </citation>
    <scope>NUCLEOTIDE SEQUENCE [LARGE SCALE GENOMIC DNA]</scope>
    <source>
        <strain evidence="7 8">JCM 30275</strain>
    </source>
</reference>
<evidence type="ECO:0000256" key="1">
    <source>
        <dbReference type="ARBA" id="ARBA00004141"/>
    </source>
</evidence>
<evidence type="ECO:0000256" key="5">
    <source>
        <dbReference type="ARBA" id="ARBA00023136"/>
    </source>
</evidence>
<feature type="transmembrane region" description="Helical" evidence="6">
    <location>
        <begin position="12"/>
        <end position="36"/>
    </location>
</feature>
<feature type="transmembrane region" description="Helical" evidence="6">
    <location>
        <begin position="88"/>
        <end position="108"/>
    </location>
</feature>
<keyword evidence="3 6" id="KW-0812">Transmembrane</keyword>
<keyword evidence="8" id="KW-1185">Reference proteome</keyword>
<evidence type="ECO:0008006" key="9">
    <source>
        <dbReference type="Google" id="ProtNLM"/>
    </source>
</evidence>
<evidence type="ECO:0000256" key="4">
    <source>
        <dbReference type="ARBA" id="ARBA00022989"/>
    </source>
</evidence>
<proteinExistence type="inferred from homology"/>